<evidence type="ECO:0008006" key="4">
    <source>
        <dbReference type="Google" id="ProtNLM"/>
    </source>
</evidence>
<sequence length="140" mass="15638">MFSTALLYLLPAAAAGHHCDSSLPLSAIIIDFLVKYSRSFPCSEVTNPRLATRIVVIAMDRSSPPTMRRHHHLPGHRPSCLLYSPRRSPSRSLSIRITFQRFVVNGEVNLSFVDIYHACVKEKGKKFGNVSMGLSEQTLN</sequence>
<evidence type="ECO:0000313" key="3">
    <source>
        <dbReference type="Proteomes" id="UP000026962"/>
    </source>
</evidence>
<organism evidence="2">
    <name type="scientific">Oryza punctata</name>
    <name type="common">Red rice</name>
    <dbReference type="NCBI Taxonomy" id="4537"/>
    <lineage>
        <taxon>Eukaryota</taxon>
        <taxon>Viridiplantae</taxon>
        <taxon>Streptophyta</taxon>
        <taxon>Embryophyta</taxon>
        <taxon>Tracheophyta</taxon>
        <taxon>Spermatophyta</taxon>
        <taxon>Magnoliopsida</taxon>
        <taxon>Liliopsida</taxon>
        <taxon>Poales</taxon>
        <taxon>Poaceae</taxon>
        <taxon>BOP clade</taxon>
        <taxon>Oryzoideae</taxon>
        <taxon>Oryzeae</taxon>
        <taxon>Oryzinae</taxon>
        <taxon>Oryza</taxon>
    </lineage>
</organism>
<reference evidence="2" key="1">
    <citation type="submission" date="2015-04" db="UniProtKB">
        <authorList>
            <consortium name="EnsemblPlants"/>
        </authorList>
    </citation>
    <scope>IDENTIFICATION</scope>
</reference>
<feature type="chain" id="PRO_5012633263" description="Secreted protein" evidence="1">
    <location>
        <begin position="16"/>
        <end position="140"/>
    </location>
</feature>
<reference evidence="2" key="2">
    <citation type="submission" date="2018-05" db="EMBL/GenBank/DDBJ databases">
        <title>OpunRS2 (Oryza punctata Reference Sequence Version 2).</title>
        <authorList>
            <person name="Zhang J."/>
            <person name="Kudrna D."/>
            <person name="Lee S."/>
            <person name="Talag J."/>
            <person name="Welchert J."/>
            <person name="Wing R.A."/>
        </authorList>
    </citation>
    <scope>NUCLEOTIDE SEQUENCE [LARGE SCALE GENOMIC DNA]</scope>
</reference>
<dbReference type="Gramene" id="OPUNC08G06610.1">
    <property type="protein sequence ID" value="OPUNC08G06610.1"/>
    <property type="gene ID" value="OPUNC08G06610"/>
</dbReference>
<accession>A0A0E0LSL3</accession>
<feature type="signal peptide" evidence="1">
    <location>
        <begin position="1"/>
        <end position="15"/>
    </location>
</feature>
<dbReference type="Proteomes" id="UP000026962">
    <property type="component" value="Chromosome 8"/>
</dbReference>
<dbReference type="HOGENOM" id="CLU_2115174_0_0_1"/>
<dbReference type="EnsemblPlants" id="OPUNC08G06610.1">
    <property type="protein sequence ID" value="OPUNC08G06610.1"/>
    <property type="gene ID" value="OPUNC08G06610"/>
</dbReference>
<evidence type="ECO:0000256" key="1">
    <source>
        <dbReference type="SAM" id="SignalP"/>
    </source>
</evidence>
<protein>
    <recommendedName>
        <fullName evidence="4">Secreted protein</fullName>
    </recommendedName>
</protein>
<evidence type="ECO:0000313" key="2">
    <source>
        <dbReference type="EnsemblPlants" id="OPUNC08G06610.1"/>
    </source>
</evidence>
<keyword evidence="1" id="KW-0732">Signal</keyword>
<name>A0A0E0LSL3_ORYPU</name>
<dbReference type="AlphaFoldDB" id="A0A0E0LSL3"/>
<proteinExistence type="predicted"/>
<keyword evidence="3" id="KW-1185">Reference proteome</keyword>